<name>A0AC34QE31_9BILA</name>
<accession>A0AC34QE31</accession>
<organism evidence="1 2">
    <name type="scientific">Panagrolaimus sp. JU765</name>
    <dbReference type="NCBI Taxonomy" id="591449"/>
    <lineage>
        <taxon>Eukaryota</taxon>
        <taxon>Metazoa</taxon>
        <taxon>Ecdysozoa</taxon>
        <taxon>Nematoda</taxon>
        <taxon>Chromadorea</taxon>
        <taxon>Rhabditida</taxon>
        <taxon>Tylenchina</taxon>
        <taxon>Panagrolaimomorpha</taxon>
        <taxon>Panagrolaimoidea</taxon>
        <taxon>Panagrolaimidae</taxon>
        <taxon>Panagrolaimus</taxon>
    </lineage>
</organism>
<protein>
    <submittedName>
        <fullName evidence="2">Neurotransmitter-gated ion-channel transmembrane domain-containing protein</fullName>
    </submittedName>
</protein>
<evidence type="ECO:0000313" key="2">
    <source>
        <dbReference type="WBParaSite" id="JU765_v2.g15519.t1"/>
    </source>
</evidence>
<dbReference type="WBParaSite" id="JU765_v2.g15519.t1">
    <property type="protein sequence ID" value="JU765_v2.g15519.t1"/>
    <property type="gene ID" value="JU765_v2.g15519"/>
</dbReference>
<evidence type="ECO:0000313" key="1">
    <source>
        <dbReference type="Proteomes" id="UP000887576"/>
    </source>
</evidence>
<proteinExistence type="predicted"/>
<dbReference type="Proteomes" id="UP000887576">
    <property type="component" value="Unplaced"/>
</dbReference>
<sequence>MKIDDKSFFSLVIPSAFITVVTIVGFFTPHSTTGENTEKVSLGVTAVLSTAIIMLMIGDNIPATAEVIPLVAKYYIGLIFIIFSAALSTPFTLSYQMRGNIGERMSPRMRYFLFERIAKNPVFNWLFAVQLTSKKNIGRAWKHYNEANVFMFENKDATPTRTEGLANNGYKTTTLSYNTDRKAKIVQMEEITGDLKKYAI</sequence>
<reference evidence="2" key="1">
    <citation type="submission" date="2022-11" db="UniProtKB">
        <authorList>
            <consortium name="WormBaseParasite"/>
        </authorList>
    </citation>
    <scope>IDENTIFICATION</scope>
</reference>